<reference evidence="1" key="1">
    <citation type="submission" date="2020-05" db="EMBL/GenBank/DDBJ databases">
        <title>Large-scale comparative analyses of tick genomes elucidate their genetic diversity and vector capacities.</title>
        <authorList>
            <person name="Jia N."/>
            <person name="Wang J."/>
            <person name="Shi W."/>
            <person name="Du L."/>
            <person name="Sun Y."/>
            <person name="Zhan W."/>
            <person name="Jiang J."/>
            <person name="Wang Q."/>
            <person name="Zhang B."/>
            <person name="Ji P."/>
            <person name="Sakyi L.B."/>
            <person name="Cui X."/>
            <person name="Yuan T."/>
            <person name="Jiang B."/>
            <person name="Yang W."/>
            <person name="Lam T.T.-Y."/>
            <person name="Chang Q."/>
            <person name="Ding S."/>
            <person name="Wang X."/>
            <person name="Zhu J."/>
            <person name="Ruan X."/>
            <person name="Zhao L."/>
            <person name="Wei J."/>
            <person name="Que T."/>
            <person name="Du C."/>
            <person name="Cheng J."/>
            <person name="Dai P."/>
            <person name="Han X."/>
            <person name="Huang E."/>
            <person name="Gao Y."/>
            <person name="Liu J."/>
            <person name="Shao H."/>
            <person name="Ye R."/>
            <person name="Li L."/>
            <person name="Wei W."/>
            <person name="Wang X."/>
            <person name="Wang C."/>
            <person name="Yang T."/>
            <person name="Huo Q."/>
            <person name="Li W."/>
            <person name="Guo W."/>
            <person name="Chen H."/>
            <person name="Zhou L."/>
            <person name="Ni X."/>
            <person name="Tian J."/>
            <person name="Zhou Y."/>
            <person name="Sheng Y."/>
            <person name="Liu T."/>
            <person name="Pan Y."/>
            <person name="Xia L."/>
            <person name="Li J."/>
            <person name="Zhao F."/>
            <person name="Cao W."/>
        </authorList>
    </citation>
    <scope>NUCLEOTIDE SEQUENCE</scope>
    <source>
        <strain evidence="1">Dsil-2018</strain>
    </source>
</reference>
<comment type="caution">
    <text evidence="1">The sequence shown here is derived from an EMBL/GenBank/DDBJ whole genome shotgun (WGS) entry which is preliminary data.</text>
</comment>
<proteinExistence type="predicted"/>
<dbReference type="EMBL" id="CM023480">
    <property type="protein sequence ID" value="KAH7970807.1"/>
    <property type="molecule type" value="Genomic_DNA"/>
</dbReference>
<accession>A0ACB8DJD2</accession>
<evidence type="ECO:0000313" key="2">
    <source>
        <dbReference type="Proteomes" id="UP000821865"/>
    </source>
</evidence>
<sequence length="125" mass="13959">MALWRHYGSGRRKHDIVGFNGPPYSPKILYEAALAQRLEDALTNFSSDSGIVADTEDYWGTSPTLPDLLHGPVESNPVVMAVLGGEKVVSRIRPDAMMTTPSDPRLPQQQQQSEHEQRYNLSTYC</sequence>
<protein>
    <submittedName>
        <fullName evidence="1">Uncharacterized protein</fullName>
    </submittedName>
</protein>
<keyword evidence="2" id="KW-1185">Reference proteome</keyword>
<evidence type="ECO:0000313" key="1">
    <source>
        <dbReference type="EMBL" id="KAH7970807.1"/>
    </source>
</evidence>
<gene>
    <name evidence="1" type="ORF">HPB49_015805</name>
</gene>
<dbReference type="Proteomes" id="UP000821865">
    <property type="component" value="Chromosome 11"/>
</dbReference>
<organism evidence="1 2">
    <name type="scientific">Dermacentor silvarum</name>
    <name type="common">Tick</name>
    <dbReference type="NCBI Taxonomy" id="543639"/>
    <lineage>
        <taxon>Eukaryota</taxon>
        <taxon>Metazoa</taxon>
        <taxon>Ecdysozoa</taxon>
        <taxon>Arthropoda</taxon>
        <taxon>Chelicerata</taxon>
        <taxon>Arachnida</taxon>
        <taxon>Acari</taxon>
        <taxon>Parasitiformes</taxon>
        <taxon>Ixodida</taxon>
        <taxon>Ixodoidea</taxon>
        <taxon>Ixodidae</taxon>
        <taxon>Rhipicephalinae</taxon>
        <taxon>Dermacentor</taxon>
    </lineage>
</organism>
<name>A0ACB8DJD2_DERSI</name>